<keyword evidence="6 9" id="KW-0764">Sulfate transport</keyword>
<dbReference type="FunFam" id="1.10.3720.10:FF:000004">
    <property type="entry name" value="Sulfate transport system permease protein CysT"/>
    <property type="match status" value="1"/>
</dbReference>
<feature type="domain" description="ABC transmembrane type-1" evidence="10">
    <location>
        <begin position="61"/>
        <end position="264"/>
    </location>
</feature>
<dbReference type="GO" id="GO:0015419">
    <property type="term" value="F:ABC-type sulfate transporter activity"/>
    <property type="evidence" value="ECO:0007669"/>
    <property type="project" value="UniProtKB-UniRule"/>
</dbReference>
<evidence type="ECO:0000256" key="4">
    <source>
        <dbReference type="ARBA" id="ARBA00022692"/>
    </source>
</evidence>
<dbReference type="GO" id="GO:0005886">
    <property type="term" value="C:plasma membrane"/>
    <property type="evidence" value="ECO:0007669"/>
    <property type="project" value="UniProtKB-SubCell"/>
</dbReference>
<protein>
    <recommendedName>
        <fullName evidence="9">Sulfate transport system permease protein CysT</fullName>
    </recommendedName>
</protein>
<keyword evidence="5 9" id="KW-1133">Transmembrane helix</keyword>
<comment type="similarity">
    <text evidence="9">Belongs to the binding-protein-dependent transport system permease family. CysTW subfamily.</text>
</comment>
<evidence type="ECO:0000256" key="7">
    <source>
        <dbReference type="ARBA" id="ARBA00023136"/>
    </source>
</evidence>
<dbReference type="InterPro" id="IPR035906">
    <property type="entry name" value="MetI-like_sf"/>
</dbReference>
<dbReference type="PANTHER" id="PTHR30406">
    <property type="entry name" value="SULFATE TRANSPORT SYSTEM PERMEASE PROTEIN"/>
    <property type="match status" value="1"/>
</dbReference>
<feature type="transmembrane region" description="Helical" evidence="9">
    <location>
        <begin position="247"/>
        <end position="270"/>
    </location>
</feature>
<comment type="subunit">
    <text evidence="2">The complex is composed of two ATP-binding proteins (CysA), two transmembrane proteins (CysT and CysW) and a solute-binding protein (CysP).</text>
</comment>
<evidence type="ECO:0000313" key="11">
    <source>
        <dbReference type="EMBL" id="ARU49822.1"/>
    </source>
</evidence>
<evidence type="ECO:0000256" key="1">
    <source>
        <dbReference type="ARBA" id="ARBA00004651"/>
    </source>
</evidence>
<proteinExistence type="inferred from homology"/>
<dbReference type="InterPro" id="IPR005667">
    <property type="entry name" value="Sulph_transpt2"/>
</dbReference>
<feature type="transmembrane region" description="Helical" evidence="9">
    <location>
        <begin position="213"/>
        <end position="235"/>
    </location>
</feature>
<accession>A0A1Y0HNX4</accession>
<evidence type="ECO:0000256" key="3">
    <source>
        <dbReference type="ARBA" id="ARBA00022448"/>
    </source>
</evidence>
<gene>
    <name evidence="11" type="ORF">Sdiek1_2674</name>
</gene>
<dbReference type="OrthoDB" id="9795403at2"/>
<keyword evidence="7 9" id="KW-0472">Membrane</keyword>
<comment type="subcellular location">
    <subcellularLocation>
        <location evidence="1">Cell membrane</location>
        <topology evidence="1">Multi-pass membrane protein</topology>
    </subcellularLocation>
</comment>
<keyword evidence="3 9" id="KW-0813">Transport</keyword>
<dbReference type="Gene3D" id="1.10.3720.10">
    <property type="entry name" value="MetI-like"/>
    <property type="match status" value="1"/>
</dbReference>
<evidence type="ECO:0000259" key="10">
    <source>
        <dbReference type="PROSITE" id="PS50928"/>
    </source>
</evidence>
<dbReference type="RefSeq" id="WP_087439508.1">
    <property type="nucleotide sequence ID" value="NZ_CP021416.1"/>
</dbReference>
<sequence length="276" mass="30089">MKWRFRKPSVLPGFGLTLGFSLTYVILLVLIPLGGLLLYTTKLSWSEFGAVILDPRVLASFKLSFGASLIAAVINLFFGLIVAWTLARYNFFGKKIVDALVDLPFALPTAVAGIALAAIFAQSGWIGRLLDPFGIQIAYSKAGVVVALVFIGLPFVVRTVQPVIEEFEKEFEEASTSLGASWWQTFSRVILPSLMPALLTGFALSFARALGEYGSIIFISSNMPFVSEIVPLIIVTKLSQFDYVGATAVGTVMLLATFVILFLINAIQIYSREKSL</sequence>
<evidence type="ECO:0000313" key="12">
    <source>
        <dbReference type="Proteomes" id="UP000196005"/>
    </source>
</evidence>
<evidence type="ECO:0000256" key="6">
    <source>
        <dbReference type="ARBA" id="ARBA00023032"/>
    </source>
</evidence>
<dbReference type="KEGG" id="suls:Sdiek1_2674"/>
<evidence type="ECO:0000256" key="5">
    <source>
        <dbReference type="ARBA" id="ARBA00022989"/>
    </source>
</evidence>
<dbReference type="CDD" id="cd06261">
    <property type="entry name" value="TM_PBP2"/>
    <property type="match status" value="1"/>
</dbReference>
<comment type="function">
    <text evidence="8">Part of the ABC transporter complex CysAWTP (TC 3.A.1.6.1) involved in sulfate/thiosulfate import. Probably responsible for the translocation of the substrate across the membrane.</text>
</comment>
<dbReference type="SUPFAM" id="SSF161098">
    <property type="entry name" value="MetI-like"/>
    <property type="match status" value="1"/>
</dbReference>
<dbReference type="EMBL" id="CP021416">
    <property type="protein sequence ID" value="ARU49822.1"/>
    <property type="molecule type" value="Genomic_DNA"/>
</dbReference>
<reference evidence="12" key="1">
    <citation type="submission" date="2017-05" db="EMBL/GenBank/DDBJ databases">
        <title>Dechlorination kinetics govern the competition between two new strains of the genus Sulfurospirillum.</title>
        <authorList>
            <person name="Buttet G.F."/>
            <person name="Murray A.M."/>
            <person name="Goris T."/>
            <person name="Burion M."/>
            <person name="Lin B."/>
            <person name="Rolle M."/>
            <person name="Maillard J."/>
        </authorList>
    </citation>
    <scope>NUCLEOTIDE SEQUENCE [LARGE SCALE GENOMIC DNA]</scope>
    <source>
        <strain evidence="12">SL2-1</strain>
    </source>
</reference>
<feature type="transmembrane region" description="Helical" evidence="9">
    <location>
        <begin position="63"/>
        <end position="87"/>
    </location>
</feature>
<dbReference type="AlphaFoldDB" id="A0A1Y0HNX4"/>
<feature type="transmembrane region" description="Helical" evidence="9">
    <location>
        <begin position="189"/>
        <end position="207"/>
    </location>
</feature>
<feature type="transmembrane region" description="Helical" evidence="9">
    <location>
        <begin position="133"/>
        <end position="157"/>
    </location>
</feature>
<evidence type="ECO:0000256" key="9">
    <source>
        <dbReference type="RuleBase" id="RU366001"/>
    </source>
</evidence>
<dbReference type="InterPro" id="IPR011865">
    <property type="entry name" value="CysT_permease"/>
</dbReference>
<comment type="function">
    <text evidence="9">Part of the ABC transporter complex (TC 3.A.1.6.1) involved in sulfate/thiosulfate import.</text>
</comment>
<feature type="transmembrane region" description="Helical" evidence="9">
    <location>
        <begin position="99"/>
        <end position="121"/>
    </location>
</feature>
<evidence type="ECO:0000256" key="8">
    <source>
        <dbReference type="ARBA" id="ARBA00025323"/>
    </source>
</evidence>
<name>A0A1Y0HNX4_9BACT</name>
<dbReference type="PANTHER" id="PTHR30406:SF8">
    <property type="entry name" value="SULFATE TRANSPORT SYSTEM PERMEASE PROTEIN CYST"/>
    <property type="match status" value="1"/>
</dbReference>
<dbReference type="PROSITE" id="PS50928">
    <property type="entry name" value="ABC_TM1"/>
    <property type="match status" value="1"/>
</dbReference>
<keyword evidence="4 9" id="KW-0812">Transmembrane</keyword>
<evidence type="ECO:0000256" key="2">
    <source>
        <dbReference type="ARBA" id="ARBA00011779"/>
    </source>
</evidence>
<keyword evidence="12" id="KW-1185">Reference proteome</keyword>
<organism evidence="11 12">
    <name type="scientific">Sulfurospirillum diekertiae</name>
    <dbReference type="NCBI Taxonomy" id="1854492"/>
    <lineage>
        <taxon>Bacteria</taxon>
        <taxon>Pseudomonadati</taxon>
        <taxon>Campylobacterota</taxon>
        <taxon>Epsilonproteobacteria</taxon>
        <taxon>Campylobacterales</taxon>
        <taxon>Sulfurospirillaceae</taxon>
        <taxon>Sulfurospirillum</taxon>
    </lineage>
</organism>
<dbReference type="NCBIfam" id="TIGR02139">
    <property type="entry name" value="permease_CysT"/>
    <property type="match status" value="1"/>
</dbReference>
<feature type="transmembrane region" description="Helical" evidence="9">
    <location>
        <begin position="12"/>
        <end position="39"/>
    </location>
</feature>
<dbReference type="InterPro" id="IPR000515">
    <property type="entry name" value="MetI-like"/>
</dbReference>
<dbReference type="Proteomes" id="UP000196005">
    <property type="component" value="Chromosome"/>
</dbReference>
<dbReference type="NCBIfam" id="TIGR00969">
    <property type="entry name" value="3a0106s02"/>
    <property type="match status" value="1"/>
</dbReference>
<dbReference type="Pfam" id="PF00528">
    <property type="entry name" value="BPD_transp_1"/>
    <property type="match status" value="1"/>
</dbReference>